<sequence length="282" mass="30273">MVIPTKNEARNIPWVLERLPLGVFEVIVVDGASVDGTVEVARSIRDDIVVVDQTRSGKGNALACGFAAARGEIIVMIDADGSMDPAEIVSFVDELLTGADYVKGTRFSLGGGSSDITRIRRAGNAALNGLVNMLYKASFTDLCYGYNAFWAHAVKHLELPTPSGHEPQTGDGFEVETMMNIRAAVAPLVVQEVASYESDRLHGASNLHAVRDGLRVLRVIAKEYRTPAARAVRATPRSARPATRPAARHLPAMRQAPAFPPRQHAAEPGDSTILPTRVGGAW</sequence>
<dbReference type="RefSeq" id="WP_071807207.1">
    <property type="nucleotide sequence ID" value="NZ_MEIA01000230.1"/>
</dbReference>
<keyword evidence="5" id="KW-1185">Reference proteome</keyword>
<comment type="similarity">
    <text evidence="1">Belongs to the glycosyltransferase 2 family.</text>
</comment>
<dbReference type="Proteomes" id="UP000182486">
    <property type="component" value="Unassembled WGS sequence"/>
</dbReference>
<dbReference type="EMBL" id="MEIA01000230">
    <property type="protein sequence ID" value="OJF12235.1"/>
    <property type="molecule type" value="Genomic_DNA"/>
</dbReference>
<proteinExistence type="inferred from homology"/>
<feature type="region of interest" description="Disordered" evidence="2">
    <location>
        <begin position="231"/>
        <end position="282"/>
    </location>
</feature>
<evidence type="ECO:0000259" key="3">
    <source>
        <dbReference type="Pfam" id="PF00535"/>
    </source>
</evidence>
<gene>
    <name evidence="4" type="ORF">BG844_21835</name>
</gene>
<comment type="caution">
    <text evidence="4">The sequence shown here is derived from an EMBL/GenBank/DDBJ whole genome shotgun (WGS) entry which is preliminary data.</text>
</comment>
<protein>
    <recommendedName>
        <fullName evidence="3">Glycosyltransferase 2-like domain-containing protein</fullName>
    </recommendedName>
</protein>
<dbReference type="Pfam" id="PF00535">
    <property type="entry name" value="Glycos_transf_2"/>
    <property type="match status" value="1"/>
</dbReference>
<dbReference type="InterPro" id="IPR050256">
    <property type="entry name" value="Glycosyltransferase_2"/>
</dbReference>
<name>A0A1K0GSG7_9ACTN</name>
<dbReference type="CDD" id="cd04179">
    <property type="entry name" value="DPM_DPG-synthase_like"/>
    <property type="match status" value="1"/>
</dbReference>
<evidence type="ECO:0000256" key="2">
    <source>
        <dbReference type="SAM" id="MobiDB-lite"/>
    </source>
</evidence>
<evidence type="ECO:0000313" key="5">
    <source>
        <dbReference type="Proteomes" id="UP000182486"/>
    </source>
</evidence>
<evidence type="ECO:0000313" key="4">
    <source>
        <dbReference type="EMBL" id="OJF12235.1"/>
    </source>
</evidence>
<accession>A0A1K0GSG7</accession>
<reference evidence="4 5" key="1">
    <citation type="submission" date="2016-09" db="EMBL/GenBank/DDBJ databases">
        <title>Couchioplanes caeruleus draft genome sequence.</title>
        <authorList>
            <person name="Sheehan J."/>
            <person name="Caffrey P."/>
        </authorList>
    </citation>
    <scope>NUCLEOTIDE SEQUENCE [LARGE SCALE GENOMIC DNA]</scope>
    <source>
        <strain evidence="4 5">DSM 43634</strain>
    </source>
</reference>
<evidence type="ECO:0000256" key="1">
    <source>
        <dbReference type="ARBA" id="ARBA00006739"/>
    </source>
</evidence>
<dbReference type="Gene3D" id="3.90.550.10">
    <property type="entry name" value="Spore Coat Polysaccharide Biosynthesis Protein SpsA, Chain A"/>
    <property type="match status" value="1"/>
</dbReference>
<feature type="compositionally biased region" description="Low complexity" evidence="2">
    <location>
        <begin position="231"/>
        <end position="245"/>
    </location>
</feature>
<feature type="domain" description="Glycosyltransferase 2-like" evidence="3">
    <location>
        <begin position="2"/>
        <end position="129"/>
    </location>
</feature>
<dbReference type="InterPro" id="IPR001173">
    <property type="entry name" value="Glyco_trans_2-like"/>
</dbReference>
<dbReference type="SUPFAM" id="SSF53448">
    <property type="entry name" value="Nucleotide-diphospho-sugar transferases"/>
    <property type="match status" value="1"/>
</dbReference>
<organism evidence="4 5">
    <name type="scientific">Couchioplanes caeruleus subsp. caeruleus</name>
    <dbReference type="NCBI Taxonomy" id="56427"/>
    <lineage>
        <taxon>Bacteria</taxon>
        <taxon>Bacillati</taxon>
        <taxon>Actinomycetota</taxon>
        <taxon>Actinomycetes</taxon>
        <taxon>Micromonosporales</taxon>
        <taxon>Micromonosporaceae</taxon>
        <taxon>Couchioplanes</taxon>
    </lineage>
</organism>
<dbReference type="PANTHER" id="PTHR48090">
    <property type="entry name" value="UNDECAPRENYL-PHOSPHATE 4-DEOXY-4-FORMAMIDO-L-ARABINOSE TRANSFERASE-RELATED"/>
    <property type="match status" value="1"/>
</dbReference>
<dbReference type="InterPro" id="IPR029044">
    <property type="entry name" value="Nucleotide-diphossugar_trans"/>
</dbReference>
<dbReference type="PANTHER" id="PTHR48090:SF7">
    <property type="entry name" value="RFBJ PROTEIN"/>
    <property type="match status" value="1"/>
</dbReference>
<dbReference type="AlphaFoldDB" id="A0A1K0GSG7"/>